<dbReference type="AlphaFoldDB" id="A0A2T4KEZ6"/>
<keyword evidence="4" id="KW-0804">Transcription</keyword>
<dbReference type="CDD" id="cd05466">
    <property type="entry name" value="PBP2_LTTR_substrate"/>
    <property type="match status" value="1"/>
</dbReference>
<comment type="caution">
    <text evidence="6">The sequence shown here is derived from an EMBL/GenBank/DDBJ whole genome shotgun (WGS) entry which is preliminary data.</text>
</comment>
<evidence type="ECO:0000256" key="2">
    <source>
        <dbReference type="ARBA" id="ARBA00023015"/>
    </source>
</evidence>
<dbReference type="SUPFAM" id="SSF46785">
    <property type="entry name" value="Winged helix' DNA-binding domain"/>
    <property type="match status" value="1"/>
</dbReference>
<gene>
    <name evidence="6" type="ORF">BUY44_10995</name>
</gene>
<evidence type="ECO:0000259" key="5">
    <source>
        <dbReference type="PROSITE" id="PS50931"/>
    </source>
</evidence>
<dbReference type="RefSeq" id="WP_107506424.1">
    <property type="nucleotide sequence ID" value="NZ_PYZL01000123.1"/>
</dbReference>
<accession>A0A2T4KEZ6</accession>
<dbReference type="Pfam" id="PF00126">
    <property type="entry name" value="HTH_1"/>
    <property type="match status" value="1"/>
</dbReference>
<comment type="similarity">
    <text evidence="1">Belongs to the LysR transcriptional regulatory family.</text>
</comment>
<dbReference type="PRINTS" id="PR00039">
    <property type="entry name" value="HTHLYSR"/>
</dbReference>
<sequence>MLFIDTLIKEGSFSKASNKLYVSQPYYSNYIKSIETSLGVTLFNRKKKPLILTTEGEIYYEYLKDIDLMYLKMTQKLTNISNYDSGFLRIGTNPTLASHVLHKVLPAFTQKYPKIKIDLIEGDTKDLENKLLDNKIDICFNTLPLWNSSIDYAELYAENIYLVISSQNILYKDLDNLTLDQIMSSINHQKFIMLKDRYGLRKLFCNILKYYEISPNVTIETVSIDTAHKLALYSGSFTFIPETSVTDKSNVKYLKMPEQFKNRVVLA</sequence>
<dbReference type="Gene3D" id="3.40.190.290">
    <property type="match status" value="1"/>
</dbReference>
<dbReference type="EMBL" id="PYZL01000123">
    <property type="protein sequence ID" value="PTE70451.1"/>
    <property type="molecule type" value="Genomic_DNA"/>
</dbReference>
<protein>
    <submittedName>
        <fullName evidence="6">LysR family transcriptional regulator</fullName>
    </submittedName>
</protein>
<dbReference type="GO" id="GO:0003677">
    <property type="term" value="F:DNA binding"/>
    <property type="evidence" value="ECO:0007669"/>
    <property type="project" value="UniProtKB-KW"/>
</dbReference>
<dbReference type="InterPro" id="IPR005119">
    <property type="entry name" value="LysR_subst-bd"/>
</dbReference>
<evidence type="ECO:0000256" key="3">
    <source>
        <dbReference type="ARBA" id="ARBA00023125"/>
    </source>
</evidence>
<evidence type="ECO:0000313" key="7">
    <source>
        <dbReference type="Proteomes" id="UP000242547"/>
    </source>
</evidence>
<evidence type="ECO:0000256" key="1">
    <source>
        <dbReference type="ARBA" id="ARBA00009437"/>
    </source>
</evidence>
<dbReference type="InterPro" id="IPR036390">
    <property type="entry name" value="WH_DNA-bd_sf"/>
</dbReference>
<feature type="non-terminal residue" evidence="6">
    <location>
        <position position="267"/>
    </location>
</feature>
<dbReference type="InterPro" id="IPR000847">
    <property type="entry name" value="LysR_HTH_N"/>
</dbReference>
<name>A0A2T4KEZ6_9STAP</name>
<reference evidence="6 7" key="1">
    <citation type="journal article" date="2016" name="Front. Microbiol.">
        <title>Comprehensive Phylogenetic Analysis of Bovine Non-aureus Staphylococci Species Based on Whole-Genome Sequencing.</title>
        <authorList>
            <person name="Naushad S."/>
            <person name="Barkema H.W."/>
            <person name="Luby C."/>
            <person name="Condas L.A."/>
            <person name="Nobrega D.B."/>
            <person name="Carson D.A."/>
            <person name="De Buck J."/>
        </authorList>
    </citation>
    <scope>NUCLEOTIDE SEQUENCE [LARGE SCALE GENOMIC DNA]</scope>
    <source>
        <strain evidence="6 7">SNUC 761</strain>
    </source>
</reference>
<dbReference type="PROSITE" id="PS50931">
    <property type="entry name" value="HTH_LYSR"/>
    <property type="match status" value="1"/>
</dbReference>
<feature type="domain" description="HTH lysR-type" evidence="5">
    <location>
        <begin position="1"/>
        <end position="53"/>
    </location>
</feature>
<dbReference type="SUPFAM" id="SSF53850">
    <property type="entry name" value="Periplasmic binding protein-like II"/>
    <property type="match status" value="1"/>
</dbReference>
<dbReference type="PANTHER" id="PTHR30419">
    <property type="entry name" value="HTH-TYPE TRANSCRIPTIONAL REGULATOR YBHD"/>
    <property type="match status" value="1"/>
</dbReference>
<evidence type="ECO:0000256" key="4">
    <source>
        <dbReference type="ARBA" id="ARBA00023163"/>
    </source>
</evidence>
<dbReference type="GO" id="GO:0005829">
    <property type="term" value="C:cytosol"/>
    <property type="evidence" value="ECO:0007669"/>
    <property type="project" value="TreeGrafter"/>
</dbReference>
<evidence type="ECO:0000313" key="6">
    <source>
        <dbReference type="EMBL" id="PTE70451.1"/>
    </source>
</evidence>
<proteinExistence type="inferred from homology"/>
<keyword evidence="2" id="KW-0805">Transcription regulation</keyword>
<dbReference type="Proteomes" id="UP000242547">
    <property type="component" value="Unassembled WGS sequence"/>
</dbReference>
<dbReference type="PANTHER" id="PTHR30419:SF8">
    <property type="entry name" value="NITROGEN ASSIMILATION TRANSCRIPTIONAL ACTIVATOR-RELATED"/>
    <property type="match status" value="1"/>
</dbReference>
<dbReference type="Pfam" id="PF03466">
    <property type="entry name" value="LysR_substrate"/>
    <property type="match status" value="1"/>
</dbReference>
<dbReference type="InterPro" id="IPR036388">
    <property type="entry name" value="WH-like_DNA-bd_sf"/>
</dbReference>
<keyword evidence="3" id="KW-0238">DNA-binding</keyword>
<dbReference type="Gene3D" id="1.10.10.10">
    <property type="entry name" value="Winged helix-like DNA-binding domain superfamily/Winged helix DNA-binding domain"/>
    <property type="match status" value="1"/>
</dbReference>
<dbReference type="InterPro" id="IPR050950">
    <property type="entry name" value="HTH-type_LysR_regulators"/>
</dbReference>
<dbReference type="GO" id="GO:0003700">
    <property type="term" value="F:DNA-binding transcription factor activity"/>
    <property type="evidence" value="ECO:0007669"/>
    <property type="project" value="InterPro"/>
</dbReference>
<organism evidence="6 7">
    <name type="scientific">Staphylococcus devriesei</name>
    <dbReference type="NCBI Taxonomy" id="586733"/>
    <lineage>
        <taxon>Bacteria</taxon>
        <taxon>Bacillati</taxon>
        <taxon>Bacillota</taxon>
        <taxon>Bacilli</taxon>
        <taxon>Bacillales</taxon>
        <taxon>Staphylococcaceae</taxon>
        <taxon>Staphylococcus</taxon>
    </lineage>
</organism>